<feature type="non-terminal residue" evidence="2">
    <location>
        <position position="60"/>
    </location>
</feature>
<dbReference type="Gene3D" id="1.20.58.390">
    <property type="entry name" value="Neurotransmitter-gated ion-channel transmembrane domain"/>
    <property type="match status" value="1"/>
</dbReference>
<dbReference type="Proteomes" id="UP000762676">
    <property type="component" value="Unassembled WGS sequence"/>
</dbReference>
<dbReference type="EMBL" id="BMAT01008054">
    <property type="protein sequence ID" value="GFR77067.1"/>
    <property type="molecule type" value="Genomic_DNA"/>
</dbReference>
<name>A0AAV4FUP8_9GAST</name>
<dbReference type="AlphaFoldDB" id="A0AAV4FUP8"/>
<dbReference type="SUPFAM" id="SSF90112">
    <property type="entry name" value="Neurotransmitter-gated ion-channel transmembrane pore"/>
    <property type="match status" value="1"/>
</dbReference>
<keyword evidence="1" id="KW-1133">Transmembrane helix</keyword>
<proteinExistence type="predicted"/>
<reference evidence="2 3" key="1">
    <citation type="journal article" date="2021" name="Elife">
        <title>Chloroplast acquisition without the gene transfer in kleptoplastic sea slugs, Plakobranchus ocellatus.</title>
        <authorList>
            <person name="Maeda T."/>
            <person name="Takahashi S."/>
            <person name="Yoshida T."/>
            <person name="Shimamura S."/>
            <person name="Takaki Y."/>
            <person name="Nagai Y."/>
            <person name="Toyoda A."/>
            <person name="Suzuki Y."/>
            <person name="Arimoto A."/>
            <person name="Ishii H."/>
            <person name="Satoh N."/>
            <person name="Nishiyama T."/>
            <person name="Hasebe M."/>
            <person name="Maruyama T."/>
            <person name="Minagawa J."/>
            <person name="Obokata J."/>
            <person name="Shigenobu S."/>
        </authorList>
    </citation>
    <scope>NUCLEOTIDE SEQUENCE [LARGE SCALE GENOMIC DNA]</scope>
</reference>
<sequence length="60" mass="6771">MSMTIKAVRDDNMPSILISFDLERKPTFLVISILLPTTFLSLLNLLVFLIPVDSGEKISY</sequence>
<accession>A0AAV4FUP8</accession>
<feature type="transmembrane region" description="Helical" evidence="1">
    <location>
        <begin position="28"/>
        <end position="50"/>
    </location>
</feature>
<dbReference type="InterPro" id="IPR038050">
    <property type="entry name" value="Neuro_actylchol_rec"/>
</dbReference>
<evidence type="ECO:0000313" key="3">
    <source>
        <dbReference type="Proteomes" id="UP000762676"/>
    </source>
</evidence>
<dbReference type="GO" id="GO:0006811">
    <property type="term" value="P:monoatomic ion transport"/>
    <property type="evidence" value="ECO:0007669"/>
    <property type="project" value="InterPro"/>
</dbReference>
<keyword evidence="1" id="KW-0472">Membrane</keyword>
<evidence type="ECO:0000313" key="2">
    <source>
        <dbReference type="EMBL" id="GFR77067.1"/>
    </source>
</evidence>
<gene>
    <name evidence="2" type="ORF">ElyMa_003959300</name>
</gene>
<dbReference type="InterPro" id="IPR036719">
    <property type="entry name" value="Neuro-gated_channel_TM_sf"/>
</dbReference>
<keyword evidence="1" id="KW-0812">Transmembrane</keyword>
<dbReference type="GO" id="GO:0016020">
    <property type="term" value="C:membrane"/>
    <property type="evidence" value="ECO:0007669"/>
    <property type="project" value="InterPro"/>
</dbReference>
<organism evidence="2 3">
    <name type="scientific">Elysia marginata</name>
    <dbReference type="NCBI Taxonomy" id="1093978"/>
    <lineage>
        <taxon>Eukaryota</taxon>
        <taxon>Metazoa</taxon>
        <taxon>Spiralia</taxon>
        <taxon>Lophotrochozoa</taxon>
        <taxon>Mollusca</taxon>
        <taxon>Gastropoda</taxon>
        <taxon>Heterobranchia</taxon>
        <taxon>Euthyneura</taxon>
        <taxon>Panpulmonata</taxon>
        <taxon>Sacoglossa</taxon>
        <taxon>Placobranchoidea</taxon>
        <taxon>Plakobranchidae</taxon>
        <taxon>Elysia</taxon>
    </lineage>
</organism>
<evidence type="ECO:0000256" key="1">
    <source>
        <dbReference type="SAM" id="Phobius"/>
    </source>
</evidence>
<protein>
    <submittedName>
        <fullName evidence="2">Neuronal acetylcholine receptor subunit alpha-6</fullName>
    </submittedName>
</protein>
<keyword evidence="2" id="KW-0675">Receptor</keyword>
<comment type="caution">
    <text evidence="2">The sequence shown here is derived from an EMBL/GenBank/DDBJ whole genome shotgun (WGS) entry which is preliminary data.</text>
</comment>
<keyword evidence="3" id="KW-1185">Reference proteome</keyword>